<dbReference type="EMBL" id="OC989304">
    <property type="protein sequence ID" value="CAG4645959.1"/>
    <property type="molecule type" value="Genomic_DNA"/>
</dbReference>
<dbReference type="GO" id="GO:0005741">
    <property type="term" value="C:mitochondrial outer membrane"/>
    <property type="evidence" value="ECO:0007669"/>
    <property type="project" value="TreeGrafter"/>
</dbReference>
<evidence type="ECO:0000256" key="2">
    <source>
        <dbReference type="ARBA" id="ARBA00008624"/>
    </source>
</evidence>
<dbReference type="GO" id="GO:0005789">
    <property type="term" value="C:endoplasmic reticulum membrane"/>
    <property type="evidence" value="ECO:0007669"/>
    <property type="project" value="UniProtKB-SubCell"/>
</dbReference>
<accession>A0A9N6WRT3</accession>
<keyword evidence="5 10" id="KW-0479">Metal-binding</keyword>
<dbReference type="AlphaFoldDB" id="A0A9N6WRT3"/>
<dbReference type="InterPro" id="IPR019610">
    <property type="entry name" value="FeS-contain_mitoNEET_N"/>
</dbReference>
<evidence type="ECO:0000256" key="3">
    <source>
        <dbReference type="ARBA" id="ARBA00022692"/>
    </source>
</evidence>
<feature type="domain" description="Iron-binding zinc finger CDGSH type" evidence="11">
    <location>
        <begin position="78"/>
        <end position="116"/>
    </location>
</feature>
<dbReference type="Pfam" id="PF09360">
    <property type="entry name" value="zf-CDGSH"/>
    <property type="match status" value="1"/>
</dbReference>
<dbReference type="GO" id="GO:0010506">
    <property type="term" value="P:regulation of autophagy"/>
    <property type="evidence" value="ECO:0007669"/>
    <property type="project" value="UniProtKB-UniRule"/>
</dbReference>
<dbReference type="PANTHER" id="PTHR13680:SF5">
    <property type="entry name" value="CDGSH IRON-SULFUR DOMAIN-CONTAINING PROTEIN 1"/>
    <property type="match status" value="1"/>
</dbReference>
<dbReference type="FunFam" id="3.40.5.90:FF:000001">
    <property type="entry name" value="CDGSH iron-sulfur domain-containing protein 1"/>
    <property type="match status" value="1"/>
</dbReference>
<evidence type="ECO:0000256" key="1">
    <source>
        <dbReference type="ARBA" id="ARBA00004167"/>
    </source>
</evidence>
<sequence>MNALSELVRVSLPNYLASLPIPDHITGWFHLSLKDWLYMVPFGAAIAGVSYLTYDKVSSLQAGKNQRMNCVVKLNEAKVVDTINIEDLDKSVYLCRCWKSKKFPYCDGSHNKHNEETGDNVGPAGIIKKAV</sequence>
<evidence type="ECO:0000313" key="12">
    <source>
        <dbReference type="EMBL" id="CAG4645959.1"/>
    </source>
</evidence>
<dbReference type="InterPro" id="IPR042216">
    <property type="entry name" value="MitoNEET_CISD"/>
</dbReference>
<comment type="subcellular location">
    <subcellularLocation>
        <location evidence="10">Endoplasmic reticulum membrane</location>
        <topology evidence="10">Single-pass membrane protein</topology>
    </subcellularLocation>
    <subcellularLocation>
        <location evidence="1">Membrane</location>
        <topology evidence="1">Single-pass membrane protein</topology>
    </subcellularLocation>
</comment>
<gene>
    <name evidence="12" type="primary">EOG090X0JRY</name>
</gene>
<dbReference type="Pfam" id="PF10660">
    <property type="entry name" value="MitoNEET_N"/>
    <property type="match status" value="1"/>
</dbReference>
<protein>
    <recommendedName>
        <fullName evidence="10">CDGSH iron-sulfur domain-containing protein 2 homologue</fullName>
    </recommendedName>
</protein>
<dbReference type="GO" id="GO:0051537">
    <property type="term" value="F:2 iron, 2 sulfur cluster binding"/>
    <property type="evidence" value="ECO:0007669"/>
    <property type="project" value="UniProtKB-UniRule"/>
</dbReference>
<name>A0A9N6WRT3_9CRUS</name>
<keyword evidence="7 10" id="KW-0408">Iron</keyword>
<comment type="similarity">
    <text evidence="2 10">Belongs to the CISD protein family. CISD2 subfamily.</text>
</comment>
<keyword evidence="8 10" id="KW-0411">Iron-sulfur</keyword>
<organism evidence="12">
    <name type="scientific">Lynceus sp. MCZ IZ 141354</name>
    <dbReference type="NCBI Taxonomy" id="1930659"/>
    <lineage>
        <taxon>Eukaryota</taxon>
        <taxon>Metazoa</taxon>
        <taxon>Ecdysozoa</taxon>
        <taxon>Arthropoda</taxon>
        <taxon>Crustacea</taxon>
        <taxon>Branchiopoda</taxon>
        <taxon>Diplostraca</taxon>
        <taxon>Laevicaudata</taxon>
        <taxon>Lynceidae</taxon>
        <taxon>Lynceus</taxon>
    </lineage>
</organism>
<dbReference type="Gene3D" id="3.40.5.90">
    <property type="entry name" value="CDGSH iron-sulfur domain, mitoNEET-type"/>
    <property type="match status" value="1"/>
</dbReference>
<evidence type="ECO:0000256" key="10">
    <source>
        <dbReference type="RuleBase" id="RU369084"/>
    </source>
</evidence>
<evidence type="ECO:0000256" key="8">
    <source>
        <dbReference type="ARBA" id="ARBA00023014"/>
    </source>
</evidence>
<dbReference type="InterPro" id="IPR045131">
    <property type="entry name" value="CISD1/2"/>
</dbReference>
<dbReference type="GO" id="GO:0046872">
    <property type="term" value="F:metal ion binding"/>
    <property type="evidence" value="ECO:0007669"/>
    <property type="project" value="UniProtKB-UniRule"/>
</dbReference>
<keyword evidence="10" id="KW-0256">Endoplasmic reticulum</keyword>
<dbReference type="SMART" id="SM00704">
    <property type="entry name" value="ZnF_CDGSH"/>
    <property type="match status" value="1"/>
</dbReference>
<evidence type="ECO:0000259" key="11">
    <source>
        <dbReference type="SMART" id="SM00704"/>
    </source>
</evidence>
<evidence type="ECO:0000256" key="5">
    <source>
        <dbReference type="ARBA" id="ARBA00022723"/>
    </source>
</evidence>
<keyword evidence="9" id="KW-0472">Membrane</keyword>
<dbReference type="InterPro" id="IPR018967">
    <property type="entry name" value="FeS-contain_CDGSH-typ"/>
</dbReference>
<evidence type="ECO:0000256" key="7">
    <source>
        <dbReference type="ARBA" id="ARBA00023004"/>
    </source>
</evidence>
<keyword evidence="3" id="KW-0812">Transmembrane</keyword>
<evidence type="ECO:0000256" key="6">
    <source>
        <dbReference type="ARBA" id="ARBA00022989"/>
    </source>
</evidence>
<keyword evidence="4 10" id="KW-0001">2Fe-2S</keyword>
<dbReference type="PANTHER" id="PTHR13680">
    <property type="entry name" value="CDGSH IRON-SULFUR DOMAIN-CONTAINING PROTEIN 1"/>
    <property type="match status" value="1"/>
</dbReference>
<keyword evidence="6" id="KW-1133">Transmembrane helix</keyword>
<comment type="cofactor">
    <cofactor evidence="10">
        <name>[2Fe-2S] cluster</name>
        <dbReference type="ChEBI" id="CHEBI:190135"/>
    </cofactor>
    <text evidence="10">Binds 1 [2Fe-2S] cluster.</text>
</comment>
<reference evidence="12" key="1">
    <citation type="submission" date="2021-04" db="EMBL/GenBank/DDBJ databases">
        <authorList>
            <person name="Cornetti L."/>
        </authorList>
    </citation>
    <scope>NUCLEOTIDE SEQUENCE</scope>
</reference>
<evidence type="ECO:0000256" key="9">
    <source>
        <dbReference type="ARBA" id="ARBA00023136"/>
    </source>
</evidence>
<evidence type="ECO:0000256" key="4">
    <source>
        <dbReference type="ARBA" id="ARBA00022714"/>
    </source>
</evidence>
<proteinExistence type="inferred from homology"/>